<proteinExistence type="predicted"/>
<evidence type="ECO:0000313" key="1">
    <source>
        <dbReference type="RefSeq" id="XP_016480851.1"/>
    </source>
</evidence>
<dbReference type="PANTHER" id="PTHR46238">
    <property type="entry name" value="REVERSE TRANSCRIPTASE DOMAIN-CONTAINING PROTEIN"/>
    <property type="match status" value="1"/>
</dbReference>
<dbReference type="PANTHER" id="PTHR46238:SF8">
    <property type="entry name" value="ENDONUCLEASE_EXONUCLEASE_PHOSPHATASE DOMAIN-CONTAINING PROTEIN"/>
    <property type="match status" value="1"/>
</dbReference>
<dbReference type="PaxDb" id="4097-A0A1S4AW53"/>
<gene>
    <name evidence="1" type="primary">LOC107801947</name>
</gene>
<dbReference type="OrthoDB" id="1283502at2759"/>
<dbReference type="RefSeq" id="XP_016480851.1">
    <property type="nucleotide sequence ID" value="XM_016625365.1"/>
</dbReference>
<dbReference type="AlphaFoldDB" id="A0A1S4AW53"/>
<dbReference type="KEGG" id="nta:107801947"/>
<reference evidence="1" key="1">
    <citation type="submission" date="2025-08" db="UniProtKB">
        <authorList>
            <consortium name="RefSeq"/>
        </authorList>
    </citation>
    <scope>IDENTIFICATION</scope>
</reference>
<accession>A0A1S4AW53</accession>
<organism evidence="1">
    <name type="scientific">Nicotiana tabacum</name>
    <name type="common">Common tobacco</name>
    <dbReference type="NCBI Taxonomy" id="4097"/>
    <lineage>
        <taxon>Eukaryota</taxon>
        <taxon>Viridiplantae</taxon>
        <taxon>Streptophyta</taxon>
        <taxon>Embryophyta</taxon>
        <taxon>Tracheophyta</taxon>
        <taxon>Spermatophyta</taxon>
        <taxon>Magnoliopsida</taxon>
        <taxon>eudicotyledons</taxon>
        <taxon>Gunneridae</taxon>
        <taxon>Pentapetalae</taxon>
        <taxon>asterids</taxon>
        <taxon>lamiids</taxon>
        <taxon>Solanales</taxon>
        <taxon>Solanaceae</taxon>
        <taxon>Nicotianoideae</taxon>
        <taxon>Nicotianeae</taxon>
        <taxon>Nicotiana</taxon>
    </lineage>
</organism>
<name>A0A1S4AW53_TOBAC</name>
<dbReference type="STRING" id="4097.A0A1S4AW53"/>
<sequence length="168" mass="19920">MLWVLKGLSGGHKGDWWWNDMVQVKAEAKKAVYLKLVGSSSEEEMRANMERYKVARKEAKLAVTEAKTAAFGRLYEELGTKKMNVAEMRMLRWMCGHTRMYKIMNEDFWEKMGMTPINDKMRAMRLRWFGHMRRRSPDAPVRRCERLALVGMRRGRGRPKKYWGDVIR</sequence>
<protein>
    <submittedName>
        <fullName evidence="1">Uncharacterized protein</fullName>
    </submittedName>
</protein>